<gene>
    <name evidence="1" type="ORF">E3P99_00415</name>
</gene>
<dbReference type="Proteomes" id="UP000310189">
    <property type="component" value="Unassembled WGS sequence"/>
</dbReference>
<name>A0A4V4LU80_9BASI</name>
<evidence type="ECO:0000313" key="1">
    <source>
        <dbReference type="EMBL" id="TIA92953.1"/>
    </source>
</evidence>
<evidence type="ECO:0000313" key="2">
    <source>
        <dbReference type="Proteomes" id="UP000310189"/>
    </source>
</evidence>
<proteinExistence type="predicted"/>
<sequence>MSADTTQSFKGYALFDESMEADSTRNSKQSDWYPPAGSRAAKALEHLFDGSDEDIDAQKSFLADNSKDREWVEEDKSE</sequence>
<reference evidence="1 2" key="1">
    <citation type="submission" date="2019-03" db="EMBL/GenBank/DDBJ databases">
        <title>Sequencing 23 genomes of Wallemia ichthyophaga.</title>
        <authorList>
            <person name="Gostincar C."/>
        </authorList>
    </citation>
    <scope>NUCLEOTIDE SEQUENCE [LARGE SCALE GENOMIC DNA]</scope>
    <source>
        <strain evidence="1 2">EXF-5753</strain>
    </source>
</reference>
<organism evidence="1 2">
    <name type="scientific">Wallemia hederae</name>
    <dbReference type="NCBI Taxonomy" id="1540922"/>
    <lineage>
        <taxon>Eukaryota</taxon>
        <taxon>Fungi</taxon>
        <taxon>Dikarya</taxon>
        <taxon>Basidiomycota</taxon>
        <taxon>Wallemiomycotina</taxon>
        <taxon>Wallemiomycetes</taxon>
        <taxon>Wallemiales</taxon>
        <taxon>Wallemiaceae</taxon>
        <taxon>Wallemia</taxon>
    </lineage>
</organism>
<comment type="caution">
    <text evidence="1">The sequence shown here is derived from an EMBL/GenBank/DDBJ whole genome shotgun (WGS) entry which is preliminary data.</text>
</comment>
<accession>A0A4V4LU80</accession>
<keyword evidence="2" id="KW-1185">Reference proteome</keyword>
<dbReference type="EMBL" id="SPNW01000004">
    <property type="protein sequence ID" value="TIA92953.1"/>
    <property type="molecule type" value="Genomic_DNA"/>
</dbReference>
<protein>
    <submittedName>
        <fullName evidence="1">Uncharacterized protein</fullName>
    </submittedName>
</protein>
<dbReference type="AlphaFoldDB" id="A0A4V4LU80"/>